<keyword evidence="3" id="KW-1185">Reference proteome</keyword>
<dbReference type="RefSeq" id="WP_014956814.1">
    <property type="nucleotide sequence ID" value="NZ_FNLL01000001.1"/>
</dbReference>
<gene>
    <name evidence="2" type="ORF">SAMN04487931_101220</name>
</gene>
<organism evidence="2 3">
    <name type="scientific">Desulfobacula phenolica</name>
    <dbReference type="NCBI Taxonomy" id="90732"/>
    <lineage>
        <taxon>Bacteria</taxon>
        <taxon>Pseudomonadati</taxon>
        <taxon>Thermodesulfobacteriota</taxon>
        <taxon>Desulfobacteria</taxon>
        <taxon>Desulfobacterales</taxon>
        <taxon>Desulfobacteraceae</taxon>
        <taxon>Desulfobacula</taxon>
    </lineage>
</organism>
<dbReference type="Proteomes" id="UP000199608">
    <property type="component" value="Unassembled WGS sequence"/>
</dbReference>
<evidence type="ECO:0000256" key="1">
    <source>
        <dbReference type="SAM" id="MobiDB-lite"/>
    </source>
</evidence>
<dbReference type="InterPro" id="IPR018636">
    <property type="entry name" value="DUF2058"/>
</dbReference>
<protein>
    <recommendedName>
        <fullName evidence="4">DUF2058 domain-containing protein</fullName>
    </recommendedName>
</protein>
<evidence type="ECO:0000313" key="3">
    <source>
        <dbReference type="Proteomes" id="UP000199608"/>
    </source>
</evidence>
<evidence type="ECO:0000313" key="2">
    <source>
        <dbReference type="EMBL" id="SDT84378.1"/>
    </source>
</evidence>
<sequence>MGKSFQDQLLKAGLVNKKQVKKVKHEKHVGRKKNKAKGSPTEINKARQEQLAKEKLSQELNRQLNKKKQERENLAQVRQLIETNRLNLDDYDESYYFTVGKKIKRLFVNEKISQKLCHGQLAIVKFDDCFEIVPAKVAEQITSRNHGDMVVLYNDHDESSC</sequence>
<name>A0A1H2DPT5_9BACT</name>
<dbReference type="EMBL" id="FNLL01000001">
    <property type="protein sequence ID" value="SDT84378.1"/>
    <property type="molecule type" value="Genomic_DNA"/>
</dbReference>
<proteinExistence type="predicted"/>
<reference evidence="3" key="1">
    <citation type="submission" date="2016-10" db="EMBL/GenBank/DDBJ databases">
        <authorList>
            <person name="Varghese N."/>
            <person name="Submissions S."/>
        </authorList>
    </citation>
    <scope>NUCLEOTIDE SEQUENCE [LARGE SCALE GENOMIC DNA]</scope>
    <source>
        <strain evidence="3">DSM 3384</strain>
    </source>
</reference>
<accession>A0A1H2DPT5</accession>
<dbReference type="Pfam" id="PF09831">
    <property type="entry name" value="DUF2058"/>
    <property type="match status" value="1"/>
</dbReference>
<dbReference type="AlphaFoldDB" id="A0A1H2DPT5"/>
<feature type="compositionally biased region" description="Basic residues" evidence="1">
    <location>
        <begin position="18"/>
        <end position="36"/>
    </location>
</feature>
<feature type="region of interest" description="Disordered" evidence="1">
    <location>
        <begin position="17"/>
        <end position="47"/>
    </location>
</feature>
<evidence type="ECO:0008006" key="4">
    <source>
        <dbReference type="Google" id="ProtNLM"/>
    </source>
</evidence>